<dbReference type="Proteomes" id="UP000887572">
    <property type="component" value="Unplaced"/>
</dbReference>
<evidence type="ECO:0000313" key="4">
    <source>
        <dbReference type="WBParaSite" id="Gr19_v10_g846.t1"/>
    </source>
</evidence>
<organism evidence="3 4">
    <name type="scientific">Globodera rostochiensis</name>
    <name type="common">Golden nematode worm</name>
    <name type="synonym">Heterodera rostochiensis</name>
    <dbReference type="NCBI Taxonomy" id="31243"/>
    <lineage>
        <taxon>Eukaryota</taxon>
        <taxon>Metazoa</taxon>
        <taxon>Ecdysozoa</taxon>
        <taxon>Nematoda</taxon>
        <taxon>Chromadorea</taxon>
        <taxon>Rhabditida</taxon>
        <taxon>Tylenchina</taxon>
        <taxon>Tylenchomorpha</taxon>
        <taxon>Tylenchoidea</taxon>
        <taxon>Heteroderidae</taxon>
        <taxon>Heteroderinae</taxon>
        <taxon>Globodera</taxon>
    </lineage>
</organism>
<feature type="region of interest" description="Disordered" evidence="1">
    <location>
        <begin position="75"/>
        <end position="94"/>
    </location>
</feature>
<feature type="signal peptide" evidence="2">
    <location>
        <begin position="1"/>
        <end position="20"/>
    </location>
</feature>
<keyword evidence="3" id="KW-1185">Reference proteome</keyword>
<name>A0A914I9A3_GLORO</name>
<evidence type="ECO:0000256" key="2">
    <source>
        <dbReference type="SAM" id="SignalP"/>
    </source>
</evidence>
<reference evidence="4" key="1">
    <citation type="submission" date="2022-11" db="UniProtKB">
        <authorList>
            <consortium name="WormBaseParasite"/>
        </authorList>
    </citation>
    <scope>IDENTIFICATION</scope>
</reference>
<evidence type="ECO:0000256" key="1">
    <source>
        <dbReference type="SAM" id="MobiDB-lite"/>
    </source>
</evidence>
<keyword evidence="2" id="KW-0732">Signal</keyword>
<proteinExistence type="predicted"/>
<dbReference type="AlphaFoldDB" id="A0A914I9A3"/>
<dbReference type="WBParaSite" id="Gr19_v10_g846.t1">
    <property type="protein sequence ID" value="Gr19_v10_g846.t1"/>
    <property type="gene ID" value="Gr19_v10_g846"/>
</dbReference>
<sequence length="174" mass="19898">MLHHLLHFLILQECDRVVDSFPTAPERREEETLHKNGRRKLSYVKERAKTNHLIIIIKDLPDHHPENMVVAVERSQSTEMKREHWEGGGVEEDGTNQFSTAKEWAVRSTHQSSSTSSSFFDPFIITSPIHSYSSRPSIVLLLLLLMVVMVRIEKDGEEEELSGMKGEGGEGEDY</sequence>
<accession>A0A914I9A3</accession>
<evidence type="ECO:0000313" key="3">
    <source>
        <dbReference type="Proteomes" id="UP000887572"/>
    </source>
</evidence>
<feature type="chain" id="PRO_5037678310" evidence="2">
    <location>
        <begin position="21"/>
        <end position="174"/>
    </location>
</feature>
<protein>
    <submittedName>
        <fullName evidence="4">Uncharacterized protein</fullName>
    </submittedName>
</protein>